<dbReference type="Proteomes" id="UP000830671">
    <property type="component" value="Chromosome 3"/>
</dbReference>
<name>A0A9Q8WDP6_9PEZI</name>
<protein>
    <submittedName>
        <fullName evidence="1">Uncharacterized protein</fullName>
    </submittedName>
</protein>
<dbReference type="RefSeq" id="XP_049141574.1">
    <property type="nucleotide sequence ID" value="XM_049284431.1"/>
</dbReference>
<gene>
    <name evidence="1" type="ORF">CLUP02_05424</name>
</gene>
<proteinExistence type="predicted"/>
<evidence type="ECO:0000313" key="1">
    <source>
        <dbReference type="EMBL" id="UQC79943.1"/>
    </source>
</evidence>
<sequence>MFFAYIQLMGELVIVSRRNGVDTALFEGDSLLKKHHRMNAAGTCSKLSPFIRVGAGVVASNMNILDQFGATTCTMRHHPASHKLTRVIVVNGTLLVPRKLDRRDRVNDNGLPICKDATMSIVRFYSDFERMWPSLSRRNLLCKDVLLRPLWCISQMMPIRLYCPWLERLDS</sequence>
<dbReference type="KEGG" id="clup:CLUP02_05424"/>
<dbReference type="GeneID" id="73339441"/>
<accession>A0A9Q8WDP6</accession>
<dbReference type="EMBL" id="CP019475">
    <property type="protein sequence ID" value="UQC79943.1"/>
    <property type="molecule type" value="Genomic_DNA"/>
</dbReference>
<evidence type="ECO:0000313" key="2">
    <source>
        <dbReference type="Proteomes" id="UP000830671"/>
    </source>
</evidence>
<reference evidence="1" key="1">
    <citation type="journal article" date="2021" name="Mol. Plant Microbe Interact.">
        <title>Complete Genome Sequence of the Plant-Pathogenic Fungus Colletotrichum lupini.</title>
        <authorList>
            <person name="Baroncelli R."/>
            <person name="Pensec F."/>
            <person name="Da Lio D."/>
            <person name="Boufleur T."/>
            <person name="Vicente I."/>
            <person name="Sarrocco S."/>
            <person name="Picot A."/>
            <person name="Baraldi E."/>
            <person name="Sukno S."/>
            <person name="Thon M."/>
            <person name="Le Floch G."/>
        </authorList>
    </citation>
    <scope>NUCLEOTIDE SEQUENCE</scope>
    <source>
        <strain evidence="1">IMI 504893</strain>
    </source>
</reference>
<keyword evidence="2" id="KW-1185">Reference proteome</keyword>
<dbReference type="AlphaFoldDB" id="A0A9Q8WDP6"/>
<organism evidence="1 2">
    <name type="scientific">Colletotrichum lupini</name>
    <dbReference type="NCBI Taxonomy" id="145971"/>
    <lineage>
        <taxon>Eukaryota</taxon>
        <taxon>Fungi</taxon>
        <taxon>Dikarya</taxon>
        <taxon>Ascomycota</taxon>
        <taxon>Pezizomycotina</taxon>
        <taxon>Sordariomycetes</taxon>
        <taxon>Hypocreomycetidae</taxon>
        <taxon>Glomerellales</taxon>
        <taxon>Glomerellaceae</taxon>
        <taxon>Colletotrichum</taxon>
        <taxon>Colletotrichum acutatum species complex</taxon>
    </lineage>
</organism>